<protein>
    <recommendedName>
        <fullName evidence="3">Copia protein</fullName>
    </recommendedName>
</protein>
<dbReference type="OrthoDB" id="413361at2759"/>
<dbReference type="EMBL" id="CADCXU010013375">
    <property type="protein sequence ID" value="CAB0003194.1"/>
    <property type="molecule type" value="Genomic_DNA"/>
</dbReference>
<keyword evidence="2" id="KW-1185">Reference proteome</keyword>
<name>A0A6H5GLW5_9HEMI</name>
<dbReference type="CDD" id="cd09272">
    <property type="entry name" value="RNase_HI_RT_Ty1"/>
    <property type="match status" value="1"/>
</dbReference>
<dbReference type="AlphaFoldDB" id="A0A6H5GLW5"/>
<reference evidence="1 2" key="1">
    <citation type="submission" date="2020-02" db="EMBL/GenBank/DDBJ databases">
        <authorList>
            <person name="Ferguson B K."/>
        </authorList>
    </citation>
    <scope>NUCLEOTIDE SEQUENCE [LARGE SCALE GENOMIC DNA]</scope>
</reference>
<organism evidence="1 2">
    <name type="scientific">Nesidiocoris tenuis</name>
    <dbReference type="NCBI Taxonomy" id="355587"/>
    <lineage>
        <taxon>Eukaryota</taxon>
        <taxon>Metazoa</taxon>
        <taxon>Ecdysozoa</taxon>
        <taxon>Arthropoda</taxon>
        <taxon>Hexapoda</taxon>
        <taxon>Insecta</taxon>
        <taxon>Pterygota</taxon>
        <taxon>Neoptera</taxon>
        <taxon>Paraneoptera</taxon>
        <taxon>Hemiptera</taxon>
        <taxon>Heteroptera</taxon>
        <taxon>Panheteroptera</taxon>
        <taxon>Cimicomorpha</taxon>
        <taxon>Miridae</taxon>
        <taxon>Dicyphina</taxon>
        <taxon>Nesidiocoris</taxon>
    </lineage>
</organism>
<evidence type="ECO:0000313" key="1">
    <source>
        <dbReference type="EMBL" id="CAB0003194.1"/>
    </source>
</evidence>
<evidence type="ECO:0008006" key="3">
    <source>
        <dbReference type="Google" id="ProtNLM"/>
    </source>
</evidence>
<sequence length="259" mass="29761">MKMVRPRTLKLVHFCGRKKIKVKTLKCKYIGGTSKWKYCDRPKIENRNELQKKLFLIHIYSESLPEQVSVCPPYHTSDRSPPHPTDRHTDPIIRLADPMDMFTLAHLHQCLLLFIYGTLFLRKIFNEFARKNHQRIGLSRRPVCPRKHRKSDASATSATPTTYLPADYVANDVGIPTQTIIVHTDNQAAQSWAKNPIVNSKSKHIAIKEHFIRTAVEKNDVCLKYCPTDEMTADIFTKPLAGPKFFIHREKLGLTISSS</sequence>
<accession>A0A6H5GLW5</accession>
<dbReference type="Proteomes" id="UP000479000">
    <property type="component" value="Unassembled WGS sequence"/>
</dbReference>
<gene>
    <name evidence="1" type="ORF">NTEN_LOCUS8808</name>
</gene>
<evidence type="ECO:0000313" key="2">
    <source>
        <dbReference type="Proteomes" id="UP000479000"/>
    </source>
</evidence>
<proteinExistence type="predicted"/>